<dbReference type="InterPro" id="IPR027417">
    <property type="entry name" value="P-loop_NTPase"/>
</dbReference>
<comment type="similarity">
    <text evidence="3 10 13">Belongs to the IPP transferase family.</text>
</comment>
<protein>
    <recommendedName>
        <fullName evidence="10">tRNA dimethylallyltransferase</fullName>
        <ecNumber evidence="10">2.5.1.75</ecNumber>
    </recommendedName>
    <alternativeName>
        <fullName evidence="10">Dimethylallyl diphosphate:tRNA dimethylallyltransferase</fullName>
        <shortName evidence="10">DMAPP:tRNA dimethylallyltransferase</shortName>
        <shortName evidence="10">DMATase</shortName>
    </alternativeName>
    <alternativeName>
        <fullName evidence="10">Isopentenyl-diphosphate:tRNA isopentenyltransferase</fullName>
        <shortName evidence="10">IPP transferase</shortName>
        <shortName evidence="10">IPPT</shortName>
        <shortName evidence="10">IPTase</shortName>
    </alternativeName>
</protein>
<dbReference type="PANTHER" id="PTHR11088:SF60">
    <property type="entry name" value="TRNA DIMETHYLALLYLTRANSFERASE"/>
    <property type="match status" value="1"/>
</dbReference>
<feature type="binding site" evidence="10">
    <location>
        <begin position="13"/>
        <end position="18"/>
    </location>
    <ligand>
        <name>substrate</name>
    </ligand>
</feature>
<keyword evidence="4 10" id="KW-0808">Transferase</keyword>
<evidence type="ECO:0000313" key="15">
    <source>
        <dbReference type="Proteomes" id="UP000003434"/>
    </source>
</evidence>
<proteinExistence type="inferred from homology"/>
<evidence type="ECO:0000256" key="3">
    <source>
        <dbReference type="ARBA" id="ARBA00005842"/>
    </source>
</evidence>
<dbReference type="HOGENOM" id="CLU_032616_0_1_9"/>
<dbReference type="NCBIfam" id="TIGR00174">
    <property type="entry name" value="miaA"/>
    <property type="match status" value="1"/>
</dbReference>
<comment type="subunit">
    <text evidence="10">Monomer.</text>
</comment>
<dbReference type="EMBL" id="AEPW01000055">
    <property type="protein sequence ID" value="EFU76711.1"/>
    <property type="molecule type" value="Genomic_DNA"/>
</dbReference>
<dbReference type="PANTHER" id="PTHR11088">
    <property type="entry name" value="TRNA DIMETHYLALLYLTRANSFERASE"/>
    <property type="match status" value="1"/>
</dbReference>
<dbReference type="HAMAP" id="MF_00185">
    <property type="entry name" value="IPP_trans"/>
    <property type="match status" value="1"/>
</dbReference>
<evidence type="ECO:0000256" key="12">
    <source>
        <dbReference type="RuleBase" id="RU003784"/>
    </source>
</evidence>
<accession>E6LN79</accession>
<comment type="cofactor">
    <cofactor evidence="1 10">
        <name>Mg(2+)</name>
        <dbReference type="ChEBI" id="CHEBI:18420"/>
    </cofactor>
</comment>
<evidence type="ECO:0000256" key="2">
    <source>
        <dbReference type="ARBA" id="ARBA00003213"/>
    </source>
</evidence>
<evidence type="ECO:0000256" key="7">
    <source>
        <dbReference type="ARBA" id="ARBA00022840"/>
    </source>
</evidence>
<evidence type="ECO:0000256" key="4">
    <source>
        <dbReference type="ARBA" id="ARBA00022679"/>
    </source>
</evidence>
<gene>
    <name evidence="10 14" type="primary">miaA</name>
    <name evidence="14" type="ORF">HMPREF0381_1414</name>
</gene>
<evidence type="ECO:0000256" key="6">
    <source>
        <dbReference type="ARBA" id="ARBA00022741"/>
    </source>
</evidence>
<dbReference type="SUPFAM" id="SSF52540">
    <property type="entry name" value="P-loop containing nucleoside triphosphate hydrolases"/>
    <property type="match status" value="2"/>
</dbReference>
<comment type="caution">
    <text evidence="14">The sequence shown here is derived from an EMBL/GenBank/DDBJ whole genome shotgun (WGS) entry which is preliminary data.</text>
</comment>
<comment type="caution">
    <text evidence="10">Lacks conserved residue(s) required for the propagation of feature annotation.</text>
</comment>
<dbReference type="InterPro" id="IPR018022">
    <property type="entry name" value="IPT"/>
</dbReference>
<keyword evidence="6 10" id="KW-0547">Nucleotide-binding</keyword>
<dbReference type="eggNOG" id="COG0324">
    <property type="taxonomic scope" value="Bacteria"/>
</dbReference>
<evidence type="ECO:0000256" key="8">
    <source>
        <dbReference type="ARBA" id="ARBA00022842"/>
    </source>
</evidence>
<evidence type="ECO:0000256" key="13">
    <source>
        <dbReference type="RuleBase" id="RU003785"/>
    </source>
</evidence>
<comment type="function">
    <text evidence="2 10 12">Catalyzes the transfer of a dimethylallyl group onto the adenine at position 37 in tRNAs that read codons beginning with uridine, leading to the formation of N6-(dimethylallyl)adenosine (i(6)A).</text>
</comment>
<sequence length="325" mass="37564">MIKDKLIILAGPTASGKTAVSVDLAKRIGGEIISADSMQIYRGMDIGTAKITADEMQGVKHYLINVSDPKEDFNIVKFQNMVKCSIEEIKKNGHIPILVGGTGFYIQSIIYDINFDKEDDNGSIRKVLEEEYDKMGADFMYEKLKKIDSISAENIHKNNKKRIIRAIEYFLINNALISEHNELQRKKTSPYDFRFFVLNPKRDILYDRINKRVDKMVEKGLVDEVKSLIESGLSIDNISMQGIGYKEIVEYLEGNIPLDKAVENIKQNTRHMAKRQVTWFKRERDVIYIDPFEFENNEKIVDYMVEKIGIKNNYGKIVMERKDNE</sequence>
<dbReference type="Pfam" id="PF01715">
    <property type="entry name" value="IPPT"/>
    <property type="match status" value="1"/>
</dbReference>
<evidence type="ECO:0000256" key="1">
    <source>
        <dbReference type="ARBA" id="ARBA00001946"/>
    </source>
</evidence>
<organism evidence="14 15">
    <name type="scientific">Lachnoanaerobaculum saburreum DSM 3986</name>
    <dbReference type="NCBI Taxonomy" id="887325"/>
    <lineage>
        <taxon>Bacteria</taxon>
        <taxon>Bacillati</taxon>
        <taxon>Bacillota</taxon>
        <taxon>Clostridia</taxon>
        <taxon>Lachnospirales</taxon>
        <taxon>Lachnospiraceae</taxon>
        <taxon>Lachnoanaerobaculum</taxon>
    </lineage>
</organism>
<keyword evidence="5 10" id="KW-0819">tRNA processing</keyword>
<dbReference type="Gene3D" id="3.40.50.300">
    <property type="entry name" value="P-loop containing nucleotide triphosphate hydrolases"/>
    <property type="match status" value="1"/>
</dbReference>
<name>E6LN79_9FIRM</name>
<comment type="catalytic activity">
    <reaction evidence="9 10 11">
        <text>adenosine(37) in tRNA + dimethylallyl diphosphate = N(6)-dimethylallyladenosine(37) in tRNA + diphosphate</text>
        <dbReference type="Rhea" id="RHEA:26482"/>
        <dbReference type="Rhea" id="RHEA-COMP:10162"/>
        <dbReference type="Rhea" id="RHEA-COMP:10375"/>
        <dbReference type="ChEBI" id="CHEBI:33019"/>
        <dbReference type="ChEBI" id="CHEBI:57623"/>
        <dbReference type="ChEBI" id="CHEBI:74411"/>
        <dbReference type="ChEBI" id="CHEBI:74415"/>
        <dbReference type="EC" id="2.5.1.75"/>
    </reaction>
</comment>
<keyword evidence="8 10" id="KW-0460">Magnesium</keyword>
<dbReference type="AlphaFoldDB" id="E6LN79"/>
<feature type="region of interest" description="Interaction with substrate tRNA" evidence="10">
    <location>
        <begin position="36"/>
        <end position="39"/>
    </location>
</feature>
<dbReference type="Gene3D" id="1.10.20.140">
    <property type="match status" value="1"/>
</dbReference>
<dbReference type="Proteomes" id="UP000003434">
    <property type="component" value="Unassembled WGS sequence"/>
</dbReference>
<dbReference type="EC" id="2.5.1.75" evidence="10"/>
<evidence type="ECO:0000256" key="5">
    <source>
        <dbReference type="ARBA" id="ARBA00022694"/>
    </source>
</evidence>
<dbReference type="InterPro" id="IPR039657">
    <property type="entry name" value="Dimethylallyltransferase"/>
</dbReference>
<feature type="site" description="Interaction with substrate tRNA" evidence="10">
    <location>
        <position position="102"/>
    </location>
</feature>
<dbReference type="RefSeq" id="WP_008751180.1">
    <property type="nucleotide sequence ID" value="NZ_GL622296.1"/>
</dbReference>
<keyword evidence="7 10" id="KW-0067">ATP-binding</keyword>
<reference evidence="14 15" key="1">
    <citation type="submission" date="2010-12" db="EMBL/GenBank/DDBJ databases">
        <authorList>
            <person name="Muzny D."/>
            <person name="Qin X."/>
            <person name="Deng J."/>
            <person name="Jiang H."/>
            <person name="Liu Y."/>
            <person name="Qu J."/>
            <person name="Song X.-Z."/>
            <person name="Zhang L."/>
            <person name="Thornton R."/>
            <person name="Coyle M."/>
            <person name="Francisco L."/>
            <person name="Jackson L."/>
            <person name="Javaid M."/>
            <person name="Korchina V."/>
            <person name="Kovar C."/>
            <person name="Mata R."/>
            <person name="Mathew T."/>
            <person name="Ngo R."/>
            <person name="Nguyen L."/>
            <person name="Nguyen N."/>
            <person name="Okwuonu G."/>
            <person name="Ongeri F."/>
            <person name="Pham C."/>
            <person name="Simmons D."/>
            <person name="Wilczek-Boney K."/>
            <person name="Hale W."/>
            <person name="Jakkamsetti A."/>
            <person name="Pham P."/>
            <person name="Ruth R."/>
            <person name="San Lucas F."/>
            <person name="Warren J."/>
            <person name="Zhang J."/>
            <person name="Zhao Z."/>
            <person name="Zhou C."/>
            <person name="Zhu D."/>
            <person name="Lee S."/>
            <person name="Bess C."/>
            <person name="Blankenburg K."/>
            <person name="Forbes L."/>
            <person name="Fu Q."/>
            <person name="Gubbala S."/>
            <person name="Hirani K."/>
            <person name="Jayaseelan J.C."/>
            <person name="Lara F."/>
            <person name="Munidasa M."/>
            <person name="Palculict T."/>
            <person name="Patil S."/>
            <person name="Pu L.-L."/>
            <person name="Saada N."/>
            <person name="Tang L."/>
            <person name="Weissenberger G."/>
            <person name="Zhu Y."/>
            <person name="Hemphill L."/>
            <person name="Shang Y."/>
            <person name="Youmans B."/>
            <person name="Ayvaz T."/>
            <person name="Ross M."/>
            <person name="Santibanez J."/>
            <person name="Aqrawi P."/>
            <person name="Gross S."/>
            <person name="Joshi V."/>
            <person name="Fowler G."/>
            <person name="Nazareth L."/>
            <person name="Reid J."/>
            <person name="Worley K."/>
            <person name="Petrosino J."/>
            <person name="Highlander S."/>
            <person name="Gibbs R."/>
        </authorList>
    </citation>
    <scope>NUCLEOTIDE SEQUENCE [LARGE SCALE GENOMIC DNA]</scope>
    <source>
        <strain evidence="14 15">DSM 3986</strain>
    </source>
</reference>
<evidence type="ECO:0000256" key="9">
    <source>
        <dbReference type="ARBA" id="ARBA00049563"/>
    </source>
</evidence>
<evidence type="ECO:0000256" key="11">
    <source>
        <dbReference type="RuleBase" id="RU003783"/>
    </source>
</evidence>
<feature type="site" description="Interaction with substrate tRNA" evidence="10">
    <location>
        <position position="125"/>
    </location>
</feature>
<dbReference type="GO" id="GO:0005524">
    <property type="term" value="F:ATP binding"/>
    <property type="evidence" value="ECO:0007669"/>
    <property type="project" value="UniProtKB-UniRule"/>
</dbReference>
<dbReference type="GO" id="GO:0006400">
    <property type="term" value="P:tRNA modification"/>
    <property type="evidence" value="ECO:0007669"/>
    <property type="project" value="TreeGrafter"/>
</dbReference>
<evidence type="ECO:0000313" key="14">
    <source>
        <dbReference type="EMBL" id="EFU76711.1"/>
    </source>
</evidence>
<evidence type="ECO:0000256" key="10">
    <source>
        <dbReference type="HAMAP-Rule" id="MF_00185"/>
    </source>
</evidence>
<dbReference type="GO" id="GO:0052381">
    <property type="term" value="F:tRNA dimethylallyltransferase activity"/>
    <property type="evidence" value="ECO:0007669"/>
    <property type="project" value="UniProtKB-UniRule"/>
</dbReference>
<feature type="binding site" evidence="10">
    <location>
        <begin position="11"/>
        <end position="18"/>
    </location>
    <ligand>
        <name>ATP</name>
        <dbReference type="ChEBI" id="CHEBI:30616"/>
    </ligand>
</feature>